<feature type="region of interest" description="Disordered" evidence="1">
    <location>
        <begin position="57"/>
        <end position="96"/>
    </location>
</feature>
<evidence type="ECO:0000256" key="1">
    <source>
        <dbReference type="SAM" id="MobiDB-lite"/>
    </source>
</evidence>
<feature type="compositionally biased region" description="Low complexity" evidence="1">
    <location>
        <begin position="57"/>
        <end position="83"/>
    </location>
</feature>
<reference evidence="2 3" key="1">
    <citation type="submission" date="2024-06" db="EMBL/GenBank/DDBJ databases">
        <title>A chromosome level genome sequence of Diviner's sage (Salvia divinorum).</title>
        <authorList>
            <person name="Ford S.A."/>
            <person name="Ro D.-K."/>
            <person name="Ness R.W."/>
            <person name="Phillips M.A."/>
        </authorList>
    </citation>
    <scope>NUCLEOTIDE SEQUENCE [LARGE SCALE GENOMIC DNA]</scope>
    <source>
        <strain evidence="2">SAF-2024a</strain>
        <tissue evidence="2">Leaf</tissue>
    </source>
</reference>
<evidence type="ECO:0000313" key="2">
    <source>
        <dbReference type="EMBL" id="KAL1548727.1"/>
    </source>
</evidence>
<protein>
    <submittedName>
        <fullName evidence="2">Myb-like DNA-binding domain, variant 4</fullName>
    </submittedName>
</protein>
<dbReference type="AlphaFoldDB" id="A0ABD1GX41"/>
<comment type="caution">
    <text evidence="2">The sequence shown here is derived from an EMBL/GenBank/DDBJ whole genome shotgun (WGS) entry which is preliminary data.</text>
</comment>
<sequence length="154" mass="16630">MAKQALCEALSLDKPSDSAMESTQTLLPQRADQVQTTTYASSTENIARLLKNWMNKSPNSSSETVSSDSSSFNNNFSAGLSSSPSEGAINTTLHSFNSSNSESASASVEMDHEVKFETQLPLTFLEKWLLDNAVSQGQDGNFMDMALGETADLF</sequence>
<proteinExistence type="predicted"/>
<keyword evidence="3" id="KW-1185">Reference proteome</keyword>
<organism evidence="2 3">
    <name type="scientific">Salvia divinorum</name>
    <name type="common">Maria pastora</name>
    <name type="synonym">Diviner's sage</name>
    <dbReference type="NCBI Taxonomy" id="28513"/>
    <lineage>
        <taxon>Eukaryota</taxon>
        <taxon>Viridiplantae</taxon>
        <taxon>Streptophyta</taxon>
        <taxon>Embryophyta</taxon>
        <taxon>Tracheophyta</taxon>
        <taxon>Spermatophyta</taxon>
        <taxon>Magnoliopsida</taxon>
        <taxon>eudicotyledons</taxon>
        <taxon>Gunneridae</taxon>
        <taxon>Pentapetalae</taxon>
        <taxon>asterids</taxon>
        <taxon>lamiids</taxon>
        <taxon>Lamiales</taxon>
        <taxon>Lamiaceae</taxon>
        <taxon>Nepetoideae</taxon>
        <taxon>Mentheae</taxon>
        <taxon>Salviinae</taxon>
        <taxon>Salvia</taxon>
        <taxon>Salvia subgen. Calosphace</taxon>
    </lineage>
</organism>
<name>A0ABD1GX41_SALDI</name>
<gene>
    <name evidence="2" type="primary">MYB31</name>
    <name evidence="2" type="ORF">AAHA92_16921</name>
</gene>
<feature type="compositionally biased region" description="Polar residues" evidence="1">
    <location>
        <begin position="84"/>
        <end position="94"/>
    </location>
</feature>
<accession>A0ABD1GX41</accession>
<dbReference type="EMBL" id="JBEAFC010000007">
    <property type="protein sequence ID" value="KAL1548727.1"/>
    <property type="molecule type" value="Genomic_DNA"/>
</dbReference>
<evidence type="ECO:0000313" key="3">
    <source>
        <dbReference type="Proteomes" id="UP001567538"/>
    </source>
</evidence>
<dbReference type="Proteomes" id="UP001567538">
    <property type="component" value="Unassembled WGS sequence"/>
</dbReference>